<dbReference type="AlphaFoldDB" id="U4QZY1"/>
<dbReference type="GO" id="GO:0003700">
    <property type="term" value="F:DNA-binding transcription factor activity"/>
    <property type="evidence" value="ECO:0007669"/>
    <property type="project" value="TreeGrafter"/>
</dbReference>
<dbReference type="PANTHER" id="PTHR30146:SF24">
    <property type="entry name" value="XYLOSE OPERON REGULATORY PROTEIN"/>
    <property type="match status" value="1"/>
</dbReference>
<evidence type="ECO:0000256" key="2">
    <source>
        <dbReference type="ARBA" id="ARBA00023125"/>
    </source>
</evidence>
<dbReference type="InterPro" id="IPR000843">
    <property type="entry name" value="HTH_LacI"/>
</dbReference>
<dbReference type="PANTHER" id="PTHR30146">
    <property type="entry name" value="LACI-RELATED TRANSCRIPTIONAL REPRESSOR"/>
    <property type="match status" value="1"/>
</dbReference>
<sequence length="342" mass="37947">MVSIYDIANAVGVSASTVSFVLNGRAEKMRISKAKQKMILEVANQMGYIPNMTARKLSLRNIQHMPEIALCWSPAQHSQFLNTFIDMLQDMTFSGEVREMRFTILPYKNGELEKMEPVLSANYYNGIIVPPVSKEDIEFLTNTSIQVPTVLLYGDIPQYHQVSVDNLRIGTDIAAIFGRHGHKSVGVMQPVYKHSSITINQRISGFMKTCSCLGMEAELITSGLDCPSSNKVEEGKIAAKKMVKGNNLPSAIYIQNDSLALGALSVFCEHGIRMPEDMEIIVYGNNDSLEIHHPSITTVNYPTEEIARTCITLMANALDMPGSAPVHKIIDTPFVFRESCPR</sequence>
<evidence type="ECO:0000256" key="3">
    <source>
        <dbReference type="ARBA" id="ARBA00023163"/>
    </source>
</evidence>
<dbReference type="Gene3D" id="1.10.260.40">
    <property type="entry name" value="lambda repressor-like DNA-binding domains"/>
    <property type="match status" value="1"/>
</dbReference>
<evidence type="ECO:0000259" key="4">
    <source>
        <dbReference type="PROSITE" id="PS50932"/>
    </source>
</evidence>
<dbReference type="SUPFAM" id="SSF47413">
    <property type="entry name" value="lambda repressor-like DNA-binding domains"/>
    <property type="match status" value="1"/>
</dbReference>
<evidence type="ECO:0000256" key="1">
    <source>
        <dbReference type="ARBA" id="ARBA00023015"/>
    </source>
</evidence>
<dbReference type="SMART" id="SM00354">
    <property type="entry name" value="HTH_LACI"/>
    <property type="match status" value="1"/>
</dbReference>
<dbReference type="GO" id="GO:0000976">
    <property type="term" value="F:transcription cis-regulatory region binding"/>
    <property type="evidence" value="ECO:0007669"/>
    <property type="project" value="TreeGrafter"/>
</dbReference>
<dbReference type="CDD" id="cd01392">
    <property type="entry name" value="HTH_LacI"/>
    <property type="match status" value="1"/>
</dbReference>
<dbReference type="SUPFAM" id="SSF53822">
    <property type="entry name" value="Periplasmic binding protein-like I"/>
    <property type="match status" value="1"/>
</dbReference>
<dbReference type="OrthoDB" id="2029945at2"/>
<dbReference type="Pfam" id="PF13377">
    <property type="entry name" value="Peripla_BP_3"/>
    <property type="match status" value="1"/>
</dbReference>
<dbReference type="Pfam" id="PF00356">
    <property type="entry name" value="LacI"/>
    <property type="match status" value="1"/>
</dbReference>
<dbReference type="STRING" id="1330534.L323_13215"/>
<dbReference type="Proteomes" id="UP000016860">
    <property type="component" value="Unassembled WGS sequence"/>
</dbReference>
<keyword evidence="1" id="KW-0805">Transcription regulation</keyword>
<dbReference type="Gene3D" id="3.40.50.2300">
    <property type="match status" value="2"/>
</dbReference>
<dbReference type="InterPro" id="IPR046335">
    <property type="entry name" value="LacI/GalR-like_sensor"/>
</dbReference>
<accession>U4QZY1</accession>
<dbReference type="EMBL" id="ATAY01000063">
    <property type="protein sequence ID" value="EPR10544.1"/>
    <property type="molecule type" value="Genomic_DNA"/>
</dbReference>
<dbReference type="PROSITE" id="PS00356">
    <property type="entry name" value="HTH_LACI_1"/>
    <property type="match status" value="1"/>
</dbReference>
<evidence type="ECO:0000313" key="5">
    <source>
        <dbReference type="EMBL" id="EPR10544.1"/>
    </source>
</evidence>
<organism evidence="5 6">
    <name type="scientific">Ruminiclostridium papyrosolvens C7</name>
    <dbReference type="NCBI Taxonomy" id="1330534"/>
    <lineage>
        <taxon>Bacteria</taxon>
        <taxon>Bacillati</taxon>
        <taxon>Bacillota</taxon>
        <taxon>Clostridia</taxon>
        <taxon>Eubacteriales</taxon>
        <taxon>Oscillospiraceae</taxon>
        <taxon>Ruminiclostridium</taxon>
    </lineage>
</organism>
<protein>
    <recommendedName>
        <fullName evidence="4">HTH lacI-type domain-containing protein</fullName>
    </recommendedName>
</protein>
<comment type="caution">
    <text evidence="5">The sequence shown here is derived from an EMBL/GenBank/DDBJ whole genome shotgun (WGS) entry which is preliminary data.</text>
</comment>
<reference evidence="5 6" key="1">
    <citation type="journal article" date="2013" name="Genome Announc.">
        <title>Draft Genome Sequence of the Cellulolytic Bacterium Clostridium papyrosolvens C7 (ATCC 700395).</title>
        <authorList>
            <person name="Zepeda V."/>
            <person name="Dassa B."/>
            <person name="Borovok I."/>
            <person name="Lamed R."/>
            <person name="Bayer E.A."/>
            <person name="Cate J.H."/>
        </authorList>
    </citation>
    <scope>NUCLEOTIDE SEQUENCE [LARGE SCALE GENOMIC DNA]</scope>
    <source>
        <strain evidence="5 6">C7</strain>
    </source>
</reference>
<dbReference type="InterPro" id="IPR028082">
    <property type="entry name" value="Peripla_BP_I"/>
</dbReference>
<proteinExistence type="predicted"/>
<dbReference type="PATRIC" id="fig|1330534.3.peg.2621"/>
<dbReference type="InterPro" id="IPR010982">
    <property type="entry name" value="Lambda_DNA-bd_dom_sf"/>
</dbReference>
<name>U4QZY1_9FIRM</name>
<feature type="domain" description="HTH lacI-type" evidence="4">
    <location>
        <begin position="2"/>
        <end position="59"/>
    </location>
</feature>
<evidence type="ECO:0000313" key="6">
    <source>
        <dbReference type="Proteomes" id="UP000016860"/>
    </source>
</evidence>
<keyword evidence="2" id="KW-0238">DNA-binding</keyword>
<keyword evidence="3" id="KW-0804">Transcription</keyword>
<dbReference type="PROSITE" id="PS50932">
    <property type="entry name" value="HTH_LACI_2"/>
    <property type="match status" value="1"/>
</dbReference>
<gene>
    <name evidence="5" type="ORF">L323_13215</name>
</gene>
<dbReference type="RefSeq" id="WP_020816117.1">
    <property type="nucleotide sequence ID" value="NZ_ATAY01000063.1"/>
</dbReference>